<comment type="caution">
    <text evidence="1">The sequence shown here is derived from an EMBL/GenBank/DDBJ whole genome shotgun (WGS) entry which is preliminary data.</text>
</comment>
<protein>
    <submittedName>
        <fullName evidence="1">Dihydroorotate dehydrogenase</fullName>
    </submittedName>
</protein>
<gene>
    <name evidence="1" type="ORF">DIT26_01555</name>
</gene>
<feature type="non-terminal residue" evidence="1">
    <location>
        <position position="1"/>
    </location>
</feature>
<dbReference type="AlphaFoldDB" id="A0A3D3TJE5"/>
<dbReference type="Proteomes" id="UP000264215">
    <property type="component" value="Unassembled WGS sequence"/>
</dbReference>
<evidence type="ECO:0000313" key="2">
    <source>
        <dbReference type="Proteomes" id="UP000264215"/>
    </source>
</evidence>
<evidence type="ECO:0000313" key="1">
    <source>
        <dbReference type="EMBL" id="HCO69264.1"/>
    </source>
</evidence>
<reference evidence="1 2" key="1">
    <citation type="journal article" date="2018" name="Nat. Biotechnol.">
        <title>A standardized bacterial taxonomy based on genome phylogeny substantially revises the tree of life.</title>
        <authorList>
            <person name="Parks D.H."/>
            <person name="Chuvochina M."/>
            <person name="Waite D.W."/>
            <person name="Rinke C."/>
            <person name="Skarshewski A."/>
            <person name="Chaumeil P.A."/>
            <person name="Hugenholtz P."/>
        </authorList>
    </citation>
    <scope>NUCLEOTIDE SEQUENCE [LARGE SCALE GENOMIC DNA]</scope>
    <source>
        <strain evidence="1">UBA9905</strain>
    </source>
</reference>
<organism evidence="1 2">
    <name type="scientific">Mesotoga infera</name>
    <dbReference type="NCBI Taxonomy" id="1236046"/>
    <lineage>
        <taxon>Bacteria</taxon>
        <taxon>Thermotogati</taxon>
        <taxon>Thermotogota</taxon>
        <taxon>Thermotogae</taxon>
        <taxon>Kosmotogales</taxon>
        <taxon>Kosmotogaceae</taxon>
        <taxon>Mesotoga</taxon>
    </lineage>
</organism>
<name>A0A3D3TJE5_9BACT</name>
<accession>A0A3D3TJE5</accession>
<proteinExistence type="predicted"/>
<dbReference type="EMBL" id="DQBS01000038">
    <property type="protein sequence ID" value="HCO69264.1"/>
    <property type="molecule type" value="Genomic_DNA"/>
</dbReference>
<sequence length="40" mass="4943">PEFDGRLVNWDELIKRQYQYREEEQLALEKYVRELGEKDG</sequence>